<feature type="compositionally biased region" description="Basic and acidic residues" evidence="1">
    <location>
        <begin position="75"/>
        <end position="86"/>
    </location>
</feature>
<dbReference type="KEGG" id="xya:ET471_03150"/>
<name>A0A4V0YFW8_9MICO</name>
<gene>
    <name evidence="2" type="ORF">ET471_03150</name>
</gene>
<feature type="compositionally biased region" description="Pro residues" evidence="1">
    <location>
        <begin position="163"/>
        <end position="174"/>
    </location>
</feature>
<proteinExistence type="predicted"/>
<feature type="compositionally biased region" description="Basic and acidic residues" evidence="1">
    <location>
        <begin position="144"/>
        <end position="158"/>
    </location>
</feature>
<feature type="region of interest" description="Disordered" evidence="1">
    <location>
        <begin position="114"/>
        <end position="174"/>
    </location>
</feature>
<organism evidence="2 3">
    <name type="scientific">Xylanimonas protaetiae</name>
    <dbReference type="NCBI Taxonomy" id="2509457"/>
    <lineage>
        <taxon>Bacteria</taxon>
        <taxon>Bacillati</taxon>
        <taxon>Actinomycetota</taxon>
        <taxon>Actinomycetes</taxon>
        <taxon>Micrococcales</taxon>
        <taxon>Promicromonosporaceae</taxon>
        <taxon>Xylanimonas</taxon>
    </lineage>
</organism>
<protein>
    <submittedName>
        <fullName evidence="2">Uncharacterized protein</fullName>
    </submittedName>
</protein>
<accession>A0A4V0YFW8</accession>
<keyword evidence="3" id="KW-1185">Reference proteome</keyword>
<evidence type="ECO:0000313" key="2">
    <source>
        <dbReference type="EMBL" id="QAY69161.1"/>
    </source>
</evidence>
<reference evidence="2 3" key="1">
    <citation type="submission" date="2019-01" db="EMBL/GenBank/DDBJ databases">
        <title>Genome sequencing of strain FW10M-9.</title>
        <authorList>
            <person name="Heo J."/>
            <person name="Kim S.-J."/>
            <person name="Kim J.-S."/>
            <person name="Hong S.-B."/>
            <person name="Kwon S.-W."/>
        </authorList>
    </citation>
    <scope>NUCLEOTIDE SEQUENCE [LARGE SCALE GENOMIC DNA]</scope>
    <source>
        <strain evidence="2 3">FW10M-9</strain>
    </source>
</reference>
<evidence type="ECO:0000256" key="1">
    <source>
        <dbReference type="SAM" id="MobiDB-lite"/>
    </source>
</evidence>
<feature type="region of interest" description="Disordered" evidence="1">
    <location>
        <begin position="67"/>
        <end position="100"/>
    </location>
</feature>
<evidence type="ECO:0000313" key="3">
    <source>
        <dbReference type="Proteomes" id="UP000292118"/>
    </source>
</evidence>
<dbReference type="OrthoDB" id="9851641at2"/>
<dbReference type="RefSeq" id="WP_129186561.1">
    <property type="nucleotide sequence ID" value="NZ_CP035493.1"/>
</dbReference>
<sequence>MSEQHDRSTADKIADAAGNVAESVRKAIEEGLEAIKPTWEEKVKPAWEEKVVPAWEDKVAPAIASGAEKVAGWGEDVRDAADKKSSELSAGDKPSDKILGGALGVGAAAAALGSSAAKWVSKEAAQIGHDDDAETAPLDTETPPAHHAEHPADPDARTEQPQPWEPTPPQDDDF</sequence>
<dbReference type="AlphaFoldDB" id="A0A4V0YFW8"/>
<dbReference type="EMBL" id="CP035493">
    <property type="protein sequence ID" value="QAY69161.1"/>
    <property type="molecule type" value="Genomic_DNA"/>
</dbReference>
<dbReference type="Proteomes" id="UP000292118">
    <property type="component" value="Chromosome"/>
</dbReference>